<evidence type="ECO:0000256" key="2">
    <source>
        <dbReference type="ARBA" id="ARBA00008834"/>
    </source>
</evidence>
<keyword evidence="4" id="KW-0964">Secreted</keyword>
<keyword evidence="6 9" id="KW-0326">Glycosidase</keyword>
<gene>
    <name evidence="10" type="ORF">ZIOFF_071797</name>
</gene>
<evidence type="ECO:0000256" key="1">
    <source>
        <dbReference type="ARBA" id="ARBA00004191"/>
    </source>
</evidence>
<keyword evidence="7" id="KW-0961">Cell wall biogenesis/degradation</keyword>
<dbReference type="InterPro" id="IPR011050">
    <property type="entry name" value="Pectin_lyase_fold/virulence"/>
</dbReference>
<feature type="active site" evidence="8">
    <location>
        <position position="223"/>
    </location>
</feature>
<dbReference type="GO" id="GO:0004650">
    <property type="term" value="F:polygalacturonase activity"/>
    <property type="evidence" value="ECO:0007669"/>
    <property type="project" value="InterPro"/>
</dbReference>
<evidence type="ECO:0000313" key="10">
    <source>
        <dbReference type="EMBL" id="KAG6470720.1"/>
    </source>
</evidence>
<dbReference type="GO" id="GO:0005975">
    <property type="term" value="P:carbohydrate metabolic process"/>
    <property type="evidence" value="ECO:0007669"/>
    <property type="project" value="InterPro"/>
</dbReference>
<comment type="caution">
    <text evidence="10">The sequence shown here is derived from an EMBL/GenBank/DDBJ whole genome shotgun (WGS) entry which is preliminary data.</text>
</comment>
<accession>A0A8J5C260</accession>
<dbReference type="InterPro" id="IPR000743">
    <property type="entry name" value="Glyco_hydro_28"/>
</dbReference>
<proteinExistence type="inferred from homology"/>
<sequence length="377" mass="41257">MLFMPSQSALFSFQMALQNSFFLCILITILFQNLFFAKGACFQPSGSMHEEEEEENFNGVLRHSGSSIFSVDEFGAKGHGSFDNRAFEKAWKRACSSNGAAVVLVPKHKTYRLKPIKFQGPCKGRVTVQALFFKSCKNLVVENLNVKDSQQIQVNIMRCRNVRVSNLNVSAPDLSPNTDGIHVTSSRNVLIKDSIIGTGDDCISIVSGCRRITARNIVCGPGHGISIGSLGFNQTRANVSNVLVDGAILKGTTNGVRIKTWQGGRGYARRIVFQNIEMQNVKNPIIIDQNYCDSEIPCSQQKNAVAVRNVVYRNIKGTSRSEDAMTLNCSSSVPCQGVLLSNIDLVGAEGVEGNVTGVCENLRWQQIGKVVPRLICA</sequence>
<dbReference type="PANTHER" id="PTHR31375">
    <property type="match status" value="1"/>
</dbReference>
<dbReference type="PROSITE" id="PS00502">
    <property type="entry name" value="POLYGALACTURONASE"/>
    <property type="match status" value="1"/>
</dbReference>
<dbReference type="AlphaFoldDB" id="A0A8J5C260"/>
<comment type="subcellular location">
    <subcellularLocation>
        <location evidence="1">Secreted</location>
        <location evidence="1">Cell wall</location>
    </subcellularLocation>
</comment>
<organism evidence="10 11">
    <name type="scientific">Zingiber officinale</name>
    <name type="common">Ginger</name>
    <name type="synonym">Amomum zingiber</name>
    <dbReference type="NCBI Taxonomy" id="94328"/>
    <lineage>
        <taxon>Eukaryota</taxon>
        <taxon>Viridiplantae</taxon>
        <taxon>Streptophyta</taxon>
        <taxon>Embryophyta</taxon>
        <taxon>Tracheophyta</taxon>
        <taxon>Spermatophyta</taxon>
        <taxon>Magnoliopsida</taxon>
        <taxon>Liliopsida</taxon>
        <taxon>Zingiberales</taxon>
        <taxon>Zingiberaceae</taxon>
        <taxon>Zingiber</taxon>
    </lineage>
</organism>
<keyword evidence="11" id="KW-1185">Reference proteome</keyword>
<reference evidence="10 11" key="1">
    <citation type="submission" date="2020-08" db="EMBL/GenBank/DDBJ databases">
        <title>Plant Genome Project.</title>
        <authorList>
            <person name="Zhang R.-G."/>
        </authorList>
    </citation>
    <scope>NUCLEOTIDE SEQUENCE [LARGE SCALE GENOMIC DNA]</scope>
    <source>
        <tissue evidence="10">Rhizome</tissue>
    </source>
</reference>
<dbReference type="Proteomes" id="UP000734854">
    <property type="component" value="Unassembled WGS sequence"/>
</dbReference>
<evidence type="ECO:0008006" key="12">
    <source>
        <dbReference type="Google" id="ProtNLM"/>
    </source>
</evidence>
<evidence type="ECO:0000256" key="6">
    <source>
        <dbReference type="ARBA" id="ARBA00023295"/>
    </source>
</evidence>
<evidence type="ECO:0000256" key="5">
    <source>
        <dbReference type="ARBA" id="ARBA00022801"/>
    </source>
</evidence>
<dbReference type="SUPFAM" id="SSF51126">
    <property type="entry name" value="Pectin lyase-like"/>
    <property type="match status" value="1"/>
</dbReference>
<evidence type="ECO:0000256" key="9">
    <source>
        <dbReference type="RuleBase" id="RU361169"/>
    </source>
</evidence>
<comment type="similarity">
    <text evidence="2 9">Belongs to the glycosyl hydrolase 28 family.</text>
</comment>
<dbReference type="EMBL" id="JACMSC010000021">
    <property type="protein sequence ID" value="KAG6470720.1"/>
    <property type="molecule type" value="Genomic_DNA"/>
</dbReference>
<evidence type="ECO:0000256" key="3">
    <source>
        <dbReference type="ARBA" id="ARBA00022512"/>
    </source>
</evidence>
<evidence type="ECO:0000313" key="11">
    <source>
        <dbReference type="Proteomes" id="UP000734854"/>
    </source>
</evidence>
<keyword evidence="3" id="KW-0134">Cell wall</keyword>
<dbReference type="GO" id="GO:0071555">
    <property type="term" value="P:cell wall organization"/>
    <property type="evidence" value="ECO:0007669"/>
    <property type="project" value="UniProtKB-KW"/>
</dbReference>
<dbReference type="Pfam" id="PF00295">
    <property type="entry name" value="Glyco_hydro_28"/>
    <property type="match status" value="1"/>
</dbReference>
<keyword evidence="5 9" id="KW-0378">Hydrolase</keyword>
<evidence type="ECO:0000256" key="7">
    <source>
        <dbReference type="ARBA" id="ARBA00023316"/>
    </source>
</evidence>
<dbReference type="SMART" id="SM00710">
    <property type="entry name" value="PbH1"/>
    <property type="match status" value="5"/>
</dbReference>
<evidence type="ECO:0000256" key="4">
    <source>
        <dbReference type="ARBA" id="ARBA00022525"/>
    </source>
</evidence>
<protein>
    <recommendedName>
        <fullName evidence="12">Polygalacturonase</fullName>
    </recommendedName>
</protein>
<name>A0A8J5C260_ZINOF</name>
<dbReference type="Gene3D" id="2.160.20.10">
    <property type="entry name" value="Single-stranded right-handed beta-helix, Pectin lyase-like"/>
    <property type="match status" value="2"/>
</dbReference>
<dbReference type="InterPro" id="IPR006626">
    <property type="entry name" value="PbH1"/>
</dbReference>
<dbReference type="InterPro" id="IPR012334">
    <property type="entry name" value="Pectin_lyas_fold"/>
</dbReference>
<evidence type="ECO:0000256" key="8">
    <source>
        <dbReference type="PROSITE-ProRule" id="PRU10052"/>
    </source>
</evidence>